<proteinExistence type="predicted"/>
<dbReference type="Proteomes" id="UP000070444">
    <property type="component" value="Unassembled WGS sequence"/>
</dbReference>
<protein>
    <submittedName>
        <fullName evidence="1">Uncharacterized protein</fullName>
    </submittedName>
</protein>
<sequence>MWGLYGTLLIKVVIEFVNVVLGITYFRCLECLTFAWSQDSTSSYECLCSLGL</sequence>
<evidence type="ECO:0000313" key="1">
    <source>
        <dbReference type="EMBL" id="KXN70493.1"/>
    </source>
</evidence>
<keyword evidence="2" id="KW-1185">Reference proteome</keyword>
<evidence type="ECO:0000313" key="2">
    <source>
        <dbReference type="Proteomes" id="UP000070444"/>
    </source>
</evidence>
<name>A0A137P657_CONC2</name>
<accession>A0A137P657</accession>
<dbReference type="AlphaFoldDB" id="A0A137P657"/>
<organism evidence="1 2">
    <name type="scientific">Conidiobolus coronatus (strain ATCC 28846 / CBS 209.66 / NRRL 28638)</name>
    <name type="common">Delacroixia coronata</name>
    <dbReference type="NCBI Taxonomy" id="796925"/>
    <lineage>
        <taxon>Eukaryota</taxon>
        <taxon>Fungi</taxon>
        <taxon>Fungi incertae sedis</taxon>
        <taxon>Zoopagomycota</taxon>
        <taxon>Entomophthoromycotina</taxon>
        <taxon>Entomophthoromycetes</taxon>
        <taxon>Entomophthorales</taxon>
        <taxon>Ancylistaceae</taxon>
        <taxon>Conidiobolus</taxon>
    </lineage>
</organism>
<dbReference type="EMBL" id="KQ964500">
    <property type="protein sequence ID" value="KXN70493.1"/>
    <property type="molecule type" value="Genomic_DNA"/>
</dbReference>
<gene>
    <name evidence="1" type="ORF">CONCODRAFT_6904</name>
</gene>
<reference evidence="1 2" key="1">
    <citation type="journal article" date="2015" name="Genome Biol. Evol.">
        <title>Phylogenomic analyses indicate that early fungi evolved digesting cell walls of algal ancestors of land plants.</title>
        <authorList>
            <person name="Chang Y."/>
            <person name="Wang S."/>
            <person name="Sekimoto S."/>
            <person name="Aerts A.L."/>
            <person name="Choi C."/>
            <person name="Clum A."/>
            <person name="LaButti K.M."/>
            <person name="Lindquist E.A."/>
            <person name="Yee Ngan C."/>
            <person name="Ohm R.A."/>
            <person name="Salamov A.A."/>
            <person name="Grigoriev I.V."/>
            <person name="Spatafora J.W."/>
            <person name="Berbee M.L."/>
        </authorList>
    </citation>
    <scope>NUCLEOTIDE SEQUENCE [LARGE SCALE GENOMIC DNA]</scope>
    <source>
        <strain evidence="1 2">NRRL 28638</strain>
    </source>
</reference>